<dbReference type="Proteomes" id="UP000053732">
    <property type="component" value="Unassembled WGS sequence"/>
</dbReference>
<name>A0A0G4PMH3_PENC3</name>
<gene>
    <name evidence="1" type="ORF">PCAMFM013_S022g000021</name>
</gene>
<dbReference type="AlphaFoldDB" id="A0A0G4PMH3"/>
<organism evidence="1 2">
    <name type="scientific">Penicillium camemberti (strain FM 013)</name>
    <dbReference type="NCBI Taxonomy" id="1429867"/>
    <lineage>
        <taxon>Eukaryota</taxon>
        <taxon>Fungi</taxon>
        <taxon>Dikarya</taxon>
        <taxon>Ascomycota</taxon>
        <taxon>Pezizomycotina</taxon>
        <taxon>Eurotiomycetes</taxon>
        <taxon>Eurotiomycetidae</taxon>
        <taxon>Eurotiales</taxon>
        <taxon>Aspergillaceae</taxon>
        <taxon>Penicillium</taxon>
    </lineage>
</organism>
<proteinExistence type="predicted"/>
<evidence type="ECO:0000313" key="2">
    <source>
        <dbReference type="Proteomes" id="UP000053732"/>
    </source>
</evidence>
<protein>
    <submittedName>
        <fullName evidence="1">Str. FM013</fullName>
    </submittedName>
</protein>
<reference evidence="1 2" key="1">
    <citation type="journal article" date="2014" name="Nat. Commun.">
        <title>Multiple recent horizontal transfers of a large genomic region in cheese making fungi.</title>
        <authorList>
            <person name="Cheeseman K."/>
            <person name="Ropars J."/>
            <person name="Renault P."/>
            <person name="Dupont J."/>
            <person name="Gouzy J."/>
            <person name="Branca A."/>
            <person name="Abraham A.L."/>
            <person name="Ceppi M."/>
            <person name="Conseiller E."/>
            <person name="Debuchy R."/>
            <person name="Malagnac F."/>
            <person name="Goarin A."/>
            <person name="Silar P."/>
            <person name="Lacoste S."/>
            <person name="Sallet E."/>
            <person name="Bensimon A."/>
            <person name="Giraud T."/>
            <person name="Brygoo Y."/>
        </authorList>
    </citation>
    <scope>NUCLEOTIDE SEQUENCE [LARGE SCALE GENOMIC DNA]</scope>
    <source>
        <strain evidence="2">FM 013</strain>
    </source>
</reference>
<evidence type="ECO:0000313" key="1">
    <source>
        <dbReference type="EMBL" id="CRL27341.1"/>
    </source>
</evidence>
<accession>A0A0G4PMH3</accession>
<dbReference type="EMBL" id="HG793155">
    <property type="protein sequence ID" value="CRL27341.1"/>
    <property type="molecule type" value="Genomic_DNA"/>
</dbReference>
<sequence>MSNFVVDGGSIMNGRIANIGDKSRQRLKQNNWRPDVGESGSHDQNCCIVAHFSLQVESIGKGAEDPASFRQMNHVNISPDAKFANRDMSKDEFLEYFCGRKS</sequence>
<keyword evidence="2" id="KW-1185">Reference proteome</keyword>